<dbReference type="STRING" id="139420.A0A371DY60"/>
<dbReference type="PANTHER" id="PTHR43047">
    <property type="entry name" value="TWO-COMPONENT HISTIDINE PROTEIN KINASE"/>
    <property type="match status" value="1"/>
</dbReference>
<keyword evidence="5" id="KW-0418">Kinase</keyword>
<keyword evidence="3 6" id="KW-0597">Phosphoprotein</keyword>
<feature type="compositionally biased region" description="Low complexity" evidence="7">
    <location>
        <begin position="15"/>
        <end position="28"/>
    </location>
</feature>
<feature type="modified residue" description="4-aspartylphosphate" evidence="6">
    <location>
        <position position="1295"/>
    </location>
</feature>
<feature type="compositionally biased region" description="Pro residues" evidence="7">
    <location>
        <begin position="1"/>
        <end position="14"/>
    </location>
</feature>
<comment type="catalytic activity">
    <reaction evidence="1">
        <text>ATP + protein L-histidine = ADP + protein N-phospho-L-histidine.</text>
        <dbReference type="EC" id="2.7.13.3"/>
    </reaction>
</comment>
<evidence type="ECO:0000256" key="3">
    <source>
        <dbReference type="ARBA" id="ARBA00022553"/>
    </source>
</evidence>
<dbReference type="Pfam" id="PF00072">
    <property type="entry name" value="Response_reg"/>
    <property type="match status" value="1"/>
</dbReference>
<evidence type="ECO:0000259" key="9">
    <source>
        <dbReference type="PROSITE" id="PS50110"/>
    </source>
</evidence>
<dbReference type="CDD" id="cd00082">
    <property type="entry name" value="HisKA"/>
    <property type="match status" value="1"/>
</dbReference>
<feature type="region of interest" description="Disordered" evidence="7">
    <location>
        <begin position="159"/>
        <end position="219"/>
    </location>
</feature>
<feature type="compositionally biased region" description="Polar residues" evidence="7">
    <location>
        <begin position="159"/>
        <end position="176"/>
    </location>
</feature>
<feature type="compositionally biased region" description="Polar residues" evidence="7">
    <location>
        <begin position="184"/>
        <end position="206"/>
    </location>
</feature>
<keyword evidence="11" id="KW-1185">Reference proteome</keyword>
<dbReference type="SMART" id="SM00065">
    <property type="entry name" value="GAF"/>
    <property type="match status" value="1"/>
</dbReference>
<feature type="compositionally biased region" description="Pro residues" evidence="7">
    <location>
        <begin position="258"/>
        <end position="267"/>
    </location>
</feature>
<dbReference type="InterPro" id="IPR004358">
    <property type="entry name" value="Sig_transdc_His_kin-like_C"/>
</dbReference>
<dbReference type="InterPro" id="IPR003018">
    <property type="entry name" value="GAF"/>
</dbReference>
<evidence type="ECO:0000256" key="2">
    <source>
        <dbReference type="ARBA" id="ARBA00012438"/>
    </source>
</evidence>
<dbReference type="EC" id="2.7.13.3" evidence="2"/>
<dbReference type="GO" id="GO:0000155">
    <property type="term" value="F:phosphorelay sensor kinase activity"/>
    <property type="evidence" value="ECO:0007669"/>
    <property type="project" value="InterPro"/>
</dbReference>
<proteinExistence type="predicted"/>
<feature type="region of interest" description="Disordered" evidence="7">
    <location>
        <begin position="253"/>
        <end position="291"/>
    </location>
</feature>
<dbReference type="Gene3D" id="3.30.565.10">
    <property type="entry name" value="Histidine kinase-like ATPase, C-terminal domain"/>
    <property type="match status" value="1"/>
</dbReference>
<gene>
    <name evidence="10" type="ORF">OH76DRAFT_1493233</name>
</gene>
<evidence type="ECO:0000259" key="8">
    <source>
        <dbReference type="PROSITE" id="PS50109"/>
    </source>
</evidence>
<reference evidence="10 11" key="1">
    <citation type="journal article" date="2018" name="Biotechnol. Biofuels">
        <title>Integrative visual omics of the white-rot fungus Polyporus brumalis exposes the biotechnological potential of its oxidative enzymes for delignifying raw plant biomass.</title>
        <authorList>
            <person name="Miyauchi S."/>
            <person name="Rancon A."/>
            <person name="Drula E."/>
            <person name="Hage H."/>
            <person name="Chaduli D."/>
            <person name="Favel A."/>
            <person name="Grisel S."/>
            <person name="Henrissat B."/>
            <person name="Herpoel-Gimbert I."/>
            <person name="Ruiz-Duenas F.J."/>
            <person name="Chevret D."/>
            <person name="Hainaut M."/>
            <person name="Lin J."/>
            <person name="Wang M."/>
            <person name="Pangilinan J."/>
            <person name="Lipzen A."/>
            <person name="Lesage-Meessen L."/>
            <person name="Navarro D."/>
            <person name="Riley R."/>
            <person name="Grigoriev I.V."/>
            <person name="Zhou S."/>
            <person name="Raouche S."/>
            <person name="Rosso M.N."/>
        </authorList>
    </citation>
    <scope>NUCLEOTIDE SEQUENCE [LARGE SCALE GENOMIC DNA]</scope>
    <source>
        <strain evidence="10 11">BRFM 1820</strain>
    </source>
</reference>
<dbReference type="Gene3D" id="3.40.50.2300">
    <property type="match status" value="1"/>
</dbReference>
<feature type="region of interest" description="Disordered" evidence="7">
    <location>
        <begin position="1130"/>
        <end position="1176"/>
    </location>
</feature>
<dbReference type="CDD" id="cd17546">
    <property type="entry name" value="REC_hyHK_CKI1_RcsC-like"/>
    <property type="match status" value="1"/>
</dbReference>
<dbReference type="Pfam" id="PF00512">
    <property type="entry name" value="HisKA"/>
    <property type="match status" value="1"/>
</dbReference>
<dbReference type="FunFam" id="1.10.287.130:FF:000023">
    <property type="entry name" value="Sensor histidine kinase/response regulator, putative"/>
    <property type="match status" value="1"/>
</dbReference>
<evidence type="ECO:0000256" key="6">
    <source>
        <dbReference type="PROSITE-ProRule" id="PRU00169"/>
    </source>
</evidence>
<dbReference type="Gene3D" id="1.10.287.130">
    <property type="match status" value="1"/>
</dbReference>
<dbReference type="GO" id="GO:0005886">
    <property type="term" value="C:plasma membrane"/>
    <property type="evidence" value="ECO:0007669"/>
    <property type="project" value="TreeGrafter"/>
</dbReference>
<evidence type="ECO:0000256" key="7">
    <source>
        <dbReference type="SAM" id="MobiDB-lite"/>
    </source>
</evidence>
<dbReference type="InterPro" id="IPR003661">
    <property type="entry name" value="HisK_dim/P_dom"/>
</dbReference>
<dbReference type="InterPro" id="IPR029016">
    <property type="entry name" value="GAF-like_dom_sf"/>
</dbReference>
<evidence type="ECO:0000313" key="10">
    <source>
        <dbReference type="EMBL" id="RDX57479.1"/>
    </source>
</evidence>
<feature type="region of interest" description="Disordered" evidence="7">
    <location>
        <begin position="1199"/>
        <end position="1225"/>
    </location>
</feature>
<name>A0A371DY60_9APHY</name>
<dbReference type="SMART" id="SM00387">
    <property type="entry name" value="HATPase_c"/>
    <property type="match status" value="1"/>
</dbReference>
<accession>A0A371DY60</accession>
<evidence type="ECO:0000256" key="4">
    <source>
        <dbReference type="ARBA" id="ARBA00022679"/>
    </source>
</evidence>
<dbReference type="PANTHER" id="PTHR43047:SF72">
    <property type="entry name" value="OSMOSENSING HISTIDINE PROTEIN KINASE SLN1"/>
    <property type="match status" value="1"/>
</dbReference>
<dbReference type="SUPFAM" id="SSF47384">
    <property type="entry name" value="Homodimeric domain of signal transducing histidine kinase"/>
    <property type="match status" value="1"/>
</dbReference>
<dbReference type="Pfam" id="PF02518">
    <property type="entry name" value="HATPase_c"/>
    <property type="match status" value="1"/>
</dbReference>
<dbReference type="InterPro" id="IPR036097">
    <property type="entry name" value="HisK_dim/P_sf"/>
</dbReference>
<dbReference type="SUPFAM" id="SSF52172">
    <property type="entry name" value="CheY-like"/>
    <property type="match status" value="1"/>
</dbReference>
<dbReference type="Proteomes" id="UP000256964">
    <property type="component" value="Unassembled WGS sequence"/>
</dbReference>
<dbReference type="SMART" id="SM00388">
    <property type="entry name" value="HisKA"/>
    <property type="match status" value="1"/>
</dbReference>
<dbReference type="SUPFAM" id="SSF55874">
    <property type="entry name" value="ATPase domain of HSP90 chaperone/DNA topoisomerase II/histidine kinase"/>
    <property type="match status" value="1"/>
</dbReference>
<feature type="region of interest" description="Disordered" evidence="7">
    <location>
        <begin position="1"/>
        <end position="48"/>
    </location>
</feature>
<dbReference type="PROSITE" id="PS50109">
    <property type="entry name" value="HIS_KIN"/>
    <property type="match status" value="1"/>
</dbReference>
<evidence type="ECO:0000256" key="5">
    <source>
        <dbReference type="ARBA" id="ARBA00022777"/>
    </source>
</evidence>
<sequence length="1374" mass="150247">MLPPLHANTPPPRSPSALASSALKPSTPNAGVTVTETAAGPSKPAKGLNIPLNLGPFSHRLRNSFADMRTASSHNAYPHLERSYVPIPPADATATAAAIRLAAARVSVAPLALPSPEHELTDPMRGVTATIPRSHPDHLFPGEVLPLLSPNTVRKTRLSSFWQGTQDVEETPGSSDSDGERDSITPTQEAPRTNSQLPLPAETNSEPHPMPSLPIPSAIIPPATAPVKASAEQSDDDYFGSVDFSPVKDFVQSSAPVDPLPPVPNIPSAPLTRGPSDVSRQVSAPPLDLNPQTVPALPRRICLTRQTSAPLPTATLYERRLRASRPPSSGSVNTLAGRAAKEEQMYQELGYLAPPNPPNELERRRALYKFNIWNTGRDSNFDRIAHLVKLVFNTRIVMIALVDGTEQFMKAESGFGSNNMPRTSALCAHAILQPDDEPMIVLDAQDDWRFAKNPLVVGHPHVRFYAGCPLRTQEGFNIGTLAIMDDTPRREFSPRQRHTLKEFAQVAMRELELWKDKIQLRIRDRIQSSMESFTRECLEVDKQTNEDLPEAPLPTATSMEQVYVRAAKLVKRTLDVEGAIVMDVSHVDVLETISAESTTSLTIHHADSGSETQTRSLGKEEYRRLAEFFEKYPEGKVCESIVHPCLRPFLPAQIQYVLAVPIYNIDKRPFALLCAYSTGERTTPFLEGHELSYLRAIGVIILSAVLKRRMVLADKAKSLFISNISHELRTPLHGILASAELLSETTLDHSQASFLQTVQACGTSLVETVNHVLDFTKLSGNSKNGGVENVIHLSRVNLMQLVEDATEGCWIGHRARMFTSEIGSVYSPPKPDRQQSVVIPNSNKHVETVIEIGHSEAGWTFRCEKGGIRRILMNVFGNSLKFTSDGYVHVMLRQLPNASDTPPGKVKIELSVIDTGKGISQHFLKNQLFHPFSQENPLQTGTGLGLAIVNSIVRSPGVDGKVDVWSAEGVGTEIKVTFNAEAVESPSEASNFSAELAKVLEHGRRPTISLHSFDDSIRGVQLLRKVLMQYLVADWGFSVTEDGDGGDIVIVNEDPTPVALAIERKTSSKPFIILSSVRGDPRLMAIVNEYEHIGGFCRIVYKPVGPCRLVAALKLSLHALNITKTVRTSPSLYHHQPRPDSPTRSSSYDHPDLTASLSRKYSEETPGDGKMPVYRRPLMGPRAVTAHPLGSWSFMPATVEEPESDSTPSSPQLSATPSGSTISIGTGGTLLKSSVGSIEPSGPLRVLVVEDNSILRNLLVKWLRNMGYDYREAVDGLEGVQTFETEGRFDVVLVDLSMPILDGVAATARMREIESKRKSESSGSATHPARILALTGMSSLEDKRRAFEAGVDGYLVKPVAFKTLDSMFQKLGVS</sequence>
<feature type="domain" description="Histidine kinase" evidence="8">
    <location>
        <begin position="723"/>
        <end position="982"/>
    </location>
</feature>
<dbReference type="InterPro" id="IPR003594">
    <property type="entry name" value="HATPase_dom"/>
</dbReference>
<dbReference type="GO" id="GO:0009927">
    <property type="term" value="F:histidine phosphotransfer kinase activity"/>
    <property type="evidence" value="ECO:0007669"/>
    <property type="project" value="TreeGrafter"/>
</dbReference>
<dbReference type="InterPro" id="IPR036890">
    <property type="entry name" value="HATPase_C_sf"/>
</dbReference>
<feature type="domain" description="Response regulatory" evidence="9">
    <location>
        <begin position="1245"/>
        <end position="1372"/>
    </location>
</feature>
<dbReference type="InterPro" id="IPR001789">
    <property type="entry name" value="Sig_transdc_resp-reg_receiver"/>
</dbReference>
<protein>
    <recommendedName>
        <fullName evidence="2">histidine kinase</fullName>
        <ecNumber evidence="2">2.7.13.3</ecNumber>
    </recommendedName>
</protein>
<keyword evidence="4" id="KW-0808">Transferase</keyword>
<dbReference type="PROSITE" id="PS50110">
    <property type="entry name" value="RESPONSE_REGULATORY"/>
    <property type="match status" value="1"/>
</dbReference>
<evidence type="ECO:0000313" key="11">
    <source>
        <dbReference type="Proteomes" id="UP000256964"/>
    </source>
</evidence>
<dbReference type="SMART" id="SM00448">
    <property type="entry name" value="REC"/>
    <property type="match status" value="1"/>
</dbReference>
<dbReference type="OrthoDB" id="21225at2759"/>
<feature type="compositionally biased region" description="Low complexity" evidence="7">
    <location>
        <begin position="1205"/>
        <end position="1224"/>
    </location>
</feature>
<dbReference type="InterPro" id="IPR011006">
    <property type="entry name" value="CheY-like_superfamily"/>
</dbReference>
<organism evidence="10 11">
    <name type="scientific">Lentinus brumalis</name>
    <dbReference type="NCBI Taxonomy" id="2498619"/>
    <lineage>
        <taxon>Eukaryota</taxon>
        <taxon>Fungi</taxon>
        <taxon>Dikarya</taxon>
        <taxon>Basidiomycota</taxon>
        <taxon>Agaricomycotina</taxon>
        <taxon>Agaricomycetes</taxon>
        <taxon>Polyporales</taxon>
        <taxon>Polyporaceae</taxon>
        <taxon>Lentinus</taxon>
    </lineage>
</organism>
<evidence type="ECO:0000256" key="1">
    <source>
        <dbReference type="ARBA" id="ARBA00000085"/>
    </source>
</evidence>
<dbReference type="PRINTS" id="PR00344">
    <property type="entry name" value="BCTRLSENSOR"/>
</dbReference>
<dbReference type="InterPro" id="IPR005467">
    <property type="entry name" value="His_kinase_dom"/>
</dbReference>
<dbReference type="Pfam" id="PF01590">
    <property type="entry name" value="GAF"/>
    <property type="match status" value="1"/>
</dbReference>
<dbReference type="SUPFAM" id="SSF55781">
    <property type="entry name" value="GAF domain-like"/>
    <property type="match status" value="1"/>
</dbReference>
<dbReference type="EMBL" id="KZ857379">
    <property type="protein sequence ID" value="RDX57479.1"/>
    <property type="molecule type" value="Genomic_DNA"/>
</dbReference>
<dbReference type="Gene3D" id="3.30.450.40">
    <property type="match status" value="1"/>
</dbReference>